<dbReference type="GO" id="GO:0004252">
    <property type="term" value="F:serine-type endopeptidase activity"/>
    <property type="evidence" value="ECO:0007669"/>
    <property type="project" value="UniProtKB-EC"/>
</dbReference>
<dbReference type="Proteomes" id="UP001567538">
    <property type="component" value="Unassembled WGS sequence"/>
</dbReference>
<proteinExistence type="predicted"/>
<evidence type="ECO:0000313" key="3">
    <source>
        <dbReference type="EMBL" id="KAL1556128.1"/>
    </source>
</evidence>
<name>A0ABD1HKR7_SALDI</name>
<dbReference type="InterPro" id="IPR015947">
    <property type="entry name" value="PUA-like_sf"/>
</dbReference>
<accession>A0ABD1HKR7</accession>
<dbReference type="EC" id="3.4.21.53" evidence="3"/>
<keyword evidence="3" id="KW-0378">Hydrolase</keyword>
<dbReference type="Gene3D" id="2.30.130.40">
    <property type="entry name" value="LON domain-like"/>
    <property type="match status" value="1"/>
</dbReference>
<evidence type="ECO:0000313" key="4">
    <source>
        <dbReference type="Proteomes" id="UP001567538"/>
    </source>
</evidence>
<dbReference type="GO" id="GO:0006508">
    <property type="term" value="P:proteolysis"/>
    <property type="evidence" value="ECO:0007669"/>
    <property type="project" value="UniProtKB-KW"/>
</dbReference>
<sequence length="227" mass="25416">MAESVELPDWPAILPSRKKVLLPGAIIRIRCTSFSRVKLVEQELWQREEKGLIGIVPFRDDVAESSTPGSLPSPGIGTKLREPSSKTVDNVSESHKHGAVNNQEVGHWHNRGIAARALHLSRQVKKPSGRVTYSVVLEGLWRFSVQELSTRGMYCTARITSLDMTKHEMDQVEQELDFIALSRQFKGTAMELISVLEQKQKTGGRTEVFLDSVPVHILADSMVARMF</sequence>
<feature type="region of interest" description="Disordered" evidence="1">
    <location>
        <begin position="64"/>
        <end position="90"/>
    </location>
</feature>
<dbReference type="PANTHER" id="PTHR10046">
    <property type="entry name" value="ATP DEPENDENT LON PROTEASE FAMILY MEMBER"/>
    <property type="match status" value="1"/>
</dbReference>
<dbReference type="InterPro" id="IPR027065">
    <property type="entry name" value="Lon_Prtase"/>
</dbReference>
<comment type="caution">
    <text evidence="3">The sequence shown here is derived from an EMBL/GenBank/DDBJ whole genome shotgun (WGS) entry which is preliminary data.</text>
</comment>
<organism evidence="3 4">
    <name type="scientific">Salvia divinorum</name>
    <name type="common">Maria pastora</name>
    <name type="synonym">Diviner's sage</name>
    <dbReference type="NCBI Taxonomy" id="28513"/>
    <lineage>
        <taxon>Eukaryota</taxon>
        <taxon>Viridiplantae</taxon>
        <taxon>Streptophyta</taxon>
        <taxon>Embryophyta</taxon>
        <taxon>Tracheophyta</taxon>
        <taxon>Spermatophyta</taxon>
        <taxon>Magnoliopsida</taxon>
        <taxon>eudicotyledons</taxon>
        <taxon>Gunneridae</taxon>
        <taxon>Pentapetalae</taxon>
        <taxon>asterids</taxon>
        <taxon>lamiids</taxon>
        <taxon>Lamiales</taxon>
        <taxon>Lamiaceae</taxon>
        <taxon>Nepetoideae</taxon>
        <taxon>Mentheae</taxon>
        <taxon>Salviinae</taxon>
        <taxon>Salvia</taxon>
        <taxon>Salvia subgen. Calosphace</taxon>
    </lineage>
</organism>
<evidence type="ECO:0000259" key="2">
    <source>
        <dbReference type="PROSITE" id="PS51787"/>
    </source>
</evidence>
<keyword evidence="4" id="KW-1185">Reference proteome</keyword>
<keyword evidence="3" id="KW-0645">Protease</keyword>
<dbReference type="EMBL" id="JBEAFC010000005">
    <property type="protein sequence ID" value="KAL1556128.1"/>
    <property type="molecule type" value="Genomic_DNA"/>
</dbReference>
<reference evidence="3 4" key="1">
    <citation type="submission" date="2024-06" db="EMBL/GenBank/DDBJ databases">
        <title>A chromosome level genome sequence of Diviner's sage (Salvia divinorum).</title>
        <authorList>
            <person name="Ford S.A."/>
            <person name="Ro D.-K."/>
            <person name="Ness R.W."/>
            <person name="Phillips M.A."/>
        </authorList>
    </citation>
    <scope>NUCLEOTIDE SEQUENCE [LARGE SCALE GENOMIC DNA]</scope>
    <source>
        <strain evidence="3">SAF-2024a</strain>
        <tissue evidence="3">Leaf</tissue>
    </source>
</reference>
<protein>
    <submittedName>
        <fullName evidence="3">Lon protease 2, peroxisomal</fullName>
        <ecNumber evidence="3">3.4.21.53</ecNumber>
    </submittedName>
</protein>
<feature type="domain" description="Lon N-terminal" evidence="2">
    <location>
        <begin position="11"/>
        <end position="227"/>
    </location>
</feature>
<dbReference type="InterPro" id="IPR003111">
    <property type="entry name" value="Lon_prtase_N"/>
</dbReference>
<dbReference type="Pfam" id="PF02190">
    <property type="entry name" value="LON_substr_bdg"/>
    <property type="match status" value="1"/>
</dbReference>
<dbReference type="SUPFAM" id="SSF88697">
    <property type="entry name" value="PUA domain-like"/>
    <property type="match status" value="1"/>
</dbReference>
<evidence type="ECO:0000256" key="1">
    <source>
        <dbReference type="SAM" id="MobiDB-lite"/>
    </source>
</evidence>
<dbReference type="InterPro" id="IPR046336">
    <property type="entry name" value="Lon_prtase_N_sf"/>
</dbReference>
<dbReference type="PROSITE" id="PS51787">
    <property type="entry name" value="LON_N"/>
    <property type="match status" value="1"/>
</dbReference>
<dbReference type="AlphaFoldDB" id="A0ABD1HKR7"/>
<gene>
    <name evidence="3" type="primary">LON2</name>
    <name evidence="3" type="ORF">AAHA92_11787</name>
</gene>
<dbReference type="SMART" id="SM00464">
    <property type="entry name" value="LON"/>
    <property type="match status" value="1"/>
</dbReference>